<evidence type="ECO:0000256" key="3">
    <source>
        <dbReference type="SAM" id="Phobius"/>
    </source>
</evidence>
<dbReference type="AlphaFoldDB" id="C5CE87"/>
<dbReference type="eggNOG" id="COG4967">
    <property type="taxonomic scope" value="Bacteria"/>
</dbReference>
<keyword evidence="3" id="KW-0812">Transmembrane</keyword>
<keyword evidence="3" id="KW-1133">Transmembrane helix</keyword>
<evidence type="ECO:0000256" key="1">
    <source>
        <dbReference type="ARBA" id="ARBA00004442"/>
    </source>
</evidence>
<dbReference type="OrthoDB" id="49521at2"/>
<gene>
    <name evidence="4" type="ordered locus">Kole_0472</name>
</gene>
<dbReference type="NCBIfam" id="TIGR02532">
    <property type="entry name" value="IV_pilin_GFxxxE"/>
    <property type="match status" value="1"/>
</dbReference>
<dbReference type="EMBL" id="CP001634">
    <property type="protein sequence ID" value="ACR79195.1"/>
    <property type="molecule type" value="Genomic_DNA"/>
</dbReference>
<accession>C5CE87</accession>
<feature type="transmembrane region" description="Helical" evidence="3">
    <location>
        <begin position="12"/>
        <end position="34"/>
    </location>
</feature>
<evidence type="ECO:0000256" key="2">
    <source>
        <dbReference type="ARBA" id="ARBA00023237"/>
    </source>
</evidence>
<dbReference type="HOGENOM" id="CLU_1446098_0_0_0"/>
<keyword evidence="5" id="KW-1185">Reference proteome</keyword>
<dbReference type="GO" id="GO:0009279">
    <property type="term" value="C:cell outer membrane"/>
    <property type="evidence" value="ECO:0007669"/>
    <property type="project" value="UniProtKB-SubCell"/>
</dbReference>
<protein>
    <recommendedName>
        <fullName evidence="6">Prepilin-type N-terminal cleavage/methylation domain-containing protein</fullName>
    </recommendedName>
</protein>
<proteinExistence type="predicted"/>
<name>C5CE87_KOSOT</name>
<dbReference type="STRING" id="521045.Kole_0472"/>
<dbReference type="Proteomes" id="UP000002382">
    <property type="component" value="Chromosome"/>
</dbReference>
<evidence type="ECO:0000313" key="4">
    <source>
        <dbReference type="EMBL" id="ACR79195.1"/>
    </source>
</evidence>
<organism evidence="4 5">
    <name type="scientific">Kosmotoga olearia (strain ATCC BAA-1733 / DSM 21960 / TBF 19.5.1)</name>
    <dbReference type="NCBI Taxonomy" id="521045"/>
    <lineage>
        <taxon>Bacteria</taxon>
        <taxon>Thermotogati</taxon>
        <taxon>Thermotogota</taxon>
        <taxon>Thermotogae</taxon>
        <taxon>Kosmotogales</taxon>
        <taxon>Kosmotogaceae</taxon>
        <taxon>Kosmotoga</taxon>
    </lineage>
</organism>
<sequence length="188" mass="21256">MLALRGVKPGLTLVEVLISLVVFTIVMVSVTNLYTESNRYTNQLLKRTDAYSELFTAENVLQMELAKAGPDIRYISLVKEAGNEDYKAVRYSVFIPMINYKITKQLYFKDGRIKVWEKLFNTSDFSSDVVPTLEPPGINIIFSTTEFENIDIKFTSVATQKIEYTIIVDTGGGNTVTHNSTVFLINME</sequence>
<reference evidence="4 5" key="2">
    <citation type="journal article" date="2011" name="J. Bacteriol.">
        <title>Genome Sequence of Kosmotoga olearia Strain TBF 19.5.1, a Thermophilic Bacterium with a Wide Growth Temperature Range, Isolated from the Troll B Oil Platform in the North Sea.</title>
        <authorList>
            <person name="Swithers K.S."/>
            <person name="Dipippo J.L."/>
            <person name="Bruce D.C."/>
            <person name="Detter C."/>
            <person name="Tapia R."/>
            <person name="Han S."/>
            <person name="Goodwin L.A."/>
            <person name="Han J."/>
            <person name="Woyke T."/>
            <person name="Pitluck S."/>
            <person name="Pennacchio L."/>
            <person name="Nolan M."/>
            <person name="Mikhailova N."/>
            <person name="Land M.L."/>
            <person name="Nesbo C.L."/>
            <person name="Gogarten J.P."/>
            <person name="Noll K.M."/>
        </authorList>
    </citation>
    <scope>NUCLEOTIDE SEQUENCE [LARGE SCALE GENOMIC DNA]</scope>
    <source>
        <strain evidence="5">ATCC BAA-1733 / DSM 21960 / TBF 19.5.1</strain>
    </source>
</reference>
<keyword evidence="2" id="KW-0998">Cell outer membrane</keyword>
<evidence type="ECO:0008006" key="6">
    <source>
        <dbReference type="Google" id="ProtNLM"/>
    </source>
</evidence>
<evidence type="ECO:0000313" key="5">
    <source>
        <dbReference type="Proteomes" id="UP000002382"/>
    </source>
</evidence>
<dbReference type="RefSeq" id="WP_012744982.1">
    <property type="nucleotide sequence ID" value="NC_012785.1"/>
</dbReference>
<dbReference type="Pfam" id="PF07963">
    <property type="entry name" value="N_methyl"/>
    <property type="match status" value="1"/>
</dbReference>
<reference evidence="4 5" key="1">
    <citation type="submission" date="2009-06" db="EMBL/GenBank/DDBJ databases">
        <title>Complete sequence of Thermotogales bacterium TBF 19.5.1.</title>
        <authorList>
            <consortium name="US DOE Joint Genome Institute"/>
            <person name="Lucas S."/>
            <person name="Copeland A."/>
            <person name="Lapidus A."/>
            <person name="Glavina del Rio T."/>
            <person name="Tice H."/>
            <person name="Bruce D."/>
            <person name="Goodwin L."/>
            <person name="Pitluck S."/>
            <person name="Chertkov O."/>
            <person name="Brettin T."/>
            <person name="Detter J.C."/>
            <person name="Han C."/>
            <person name="Schmutz J."/>
            <person name="Larimer F."/>
            <person name="Land M."/>
            <person name="Hauser L."/>
            <person name="Kyrpides N."/>
            <person name="Ovchinnikova G."/>
            <person name="Noll K."/>
        </authorList>
    </citation>
    <scope>NUCLEOTIDE SEQUENCE [LARGE SCALE GENOMIC DNA]</scope>
    <source>
        <strain evidence="5">ATCC BAA-1733 / DSM 21960 / TBF 19.5.1</strain>
    </source>
</reference>
<dbReference type="KEGG" id="kol:Kole_0472"/>
<dbReference type="InterPro" id="IPR012902">
    <property type="entry name" value="N_methyl_site"/>
</dbReference>
<keyword evidence="3" id="KW-0472">Membrane</keyword>
<comment type="subcellular location">
    <subcellularLocation>
        <location evidence="1">Cell outer membrane</location>
    </subcellularLocation>
</comment>